<feature type="transmembrane region" description="Helical" evidence="7">
    <location>
        <begin position="200"/>
        <end position="219"/>
    </location>
</feature>
<dbReference type="EMBL" id="JAGMWT010000013">
    <property type="protein sequence ID" value="KAH7117691.1"/>
    <property type="molecule type" value="Genomic_DNA"/>
</dbReference>
<protein>
    <submittedName>
        <fullName evidence="9">MFS transporter-like protein</fullName>
    </submittedName>
</protein>
<keyword evidence="4 7" id="KW-0812">Transmembrane</keyword>
<evidence type="ECO:0000313" key="10">
    <source>
        <dbReference type="Proteomes" id="UP000700596"/>
    </source>
</evidence>
<dbReference type="PANTHER" id="PTHR23514">
    <property type="entry name" value="BYPASS OF STOP CODON PROTEIN 6"/>
    <property type="match status" value="1"/>
</dbReference>
<feature type="transmembrane region" description="Helical" evidence="7">
    <location>
        <begin position="317"/>
        <end position="335"/>
    </location>
</feature>
<sequence length="439" mass="47388">MSSQSPIDENAPLLHHAPIAAPLLRHATHLSTVSYSNGSPGNLYFRIGAAMYSFAVLGVFTSSIGVMLHPMSKHYSLSDIHVSLIFLVGPVGYIIAAQSNDFIHSKFGQRGIAFLGPLFHILAAVAIATHPPFPLILIAFAFVALGTGILDGSWCAWAGAMENANTVSGLLHGSFSAGAAAGPILAGAMMDAGHRSWYDWYFVLLGASVLEFIVLPFAFRNETASKYRLEKQAEVVQQNPNLKEMLKYPATWFSSLYFLAYVGNETAISGWIVSFMLRARHSSIYLAALASSGFWGGMAVGRFVLGNVTDRIGVRKATIIYFLFAIVLQTIFTFVRVPVVSVIVTTLLGFSMGPLFPSGIVVLTRLLPKELHIAAVSFTASIGQVGGALLPFGIGAVIEGLGIRIFQYAIIAQLIISLGLWIAYTRLRPTFAIVRSRED</sequence>
<dbReference type="Pfam" id="PF07690">
    <property type="entry name" value="MFS_1"/>
    <property type="match status" value="1"/>
</dbReference>
<feature type="transmembrane region" description="Helical" evidence="7">
    <location>
        <begin position="169"/>
        <end position="188"/>
    </location>
</feature>
<evidence type="ECO:0000256" key="2">
    <source>
        <dbReference type="ARBA" id="ARBA00008335"/>
    </source>
</evidence>
<reference evidence="9" key="1">
    <citation type="journal article" date="2021" name="Nat. Commun.">
        <title>Genetic determinants of endophytism in the Arabidopsis root mycobiome.</title>
        <authorList>
            <person name="Mesny F."/>
            <person name="Miyauchi S."/>
            <person name="Thiergart T."/>
            <person name="Pickel B."/>
            <person name="Atanasova L."/>
            <person name="Karlsson M."/>
            <person name="Huettel B."/>
            <person name="Barry K.W."/>
            <person name="Haridas S."/>
            <person name="Chen C."/>
            <person name="Bauer D."/>
            <person name="Andreopoulos W."/>
            <person name="Pangilinan J."/>
            <person name="LaButti K."/>
            <person name="Riley R."/>
            <person name="Lipzen A."/>
            <person name="Clum A."/>
            <person name="Drula E."/>
            <person name="Henrissat B."/>
            <person name="Kohler A."/>
            <person name="Grigoriev I.V."/>
            <person name="Martin F.M."/>
            <person name="Hacquard S."/>
        </authorList>
    </citation>
    <scope>NUCLEOTIDE SEQUENCE</scope>
    <source>
        <strain evidence="9">MPI-CAGE-CH-0243</strain>
    </source>
</reference>
<dbReference type="Proteomes" id="UP000700596">
    <property type="component" value="Unassembled WGS sequence"/>
</dbReference>
<comment type="similarity">
    <text evidence="2">Belongs to the major facilitator superfamily.</text>
</comment>
<dbReference type="InterPro" id="IPR020846">
    <property type="entry name" value="MFS_dom"/>
</dbReference>
<accession>A0A9P9IED8</accession>
<evidence type="ECO:0000256" key="1">
    <source>
        <dbReference type="ARBA" id="ARBA00004127"/>
    </source>
</evidence>
<feature type="transmembrane region" description="Helical" evidence="7">
    <location>
        <begin position="341"/>
        <end position="364"/>
    </location>
</feature>
<dbReference type="PANTHER" id="PTHR23514:SF3">
    <property type="entry name" value="BYPASS OF STOP CODON PROTEIN 6"/>
    <property type="match status" value="1"/>
</dbReference>
<keyword evidence="3" id="KW-0813">Transport</keyword>
<dbReference type="SUPFAM" id="SSF103473">
    <property type="entry name" value="MFS general substrate transporter"/>
    <property type="match status" value="1"/>
</dbReference>
<feature type="transmembrane region" description="Helical" evidence="7">
    <location>
        <begin position="256"/>
        <end position="277"/>
    </location>
</feature>
<evidence type="ECO:0000256" key="5">
    <source>
        <dbReference type="ARBA" id="ARBA00022989"/>
    </source>
</evidence>
<dbReference type="GO" id="GO:0012505">
    <property type="term" value="C:endomembrane system"/>
    <property type="evidence" value="ECO:0007669"/>
    <property type="project" value="UniProtKB-SubCell"/>
</dbReference>
<dbReference type="InterPro" id="IPR011701">
    <property type="entry name" value="MFS"/>
</dbReference>
<name>A0A9P9IED8_9PLEO</name>
<feature type="transmembrane region" description="Helical" evidence="7">
    <location>
        <begin position="111"/>
        <end position="129"/>
    </location>
</feature>
<dbReference type="InterPro" id="IPR051788">
    <property type="entry name" value="MFS_Transporter"/>
</dbReference>
<keyword evidence="6 7" id="KW-0472">Membrane</keyword>
<feature type="transmembrane region" description="Helical" evidence="7">
    <location>
        <begin position="135"/>
        <end position="157"/>
    </location>
</feature>
<keyword evidence="5 7" id="KW-1133">Transmembrane helix</keyword>
<dbReference type="Gene3D" id="1.20.1250.20">
    <property type="entry name" value="MFS general substrate transporter like domains"/>
    <property type="match status" value="2"/>
</dbReference>
<feature type="transmembrane region" description="Helical" evidence="7">
    <location>
        <begin position="80"/>
        <end position="99"/>
    </location>
</feature>
<feature type="transmembrane region" description="Helical" evidence="7">
    <location>
        <begin position="405"/>
        <end position="427"/>
    </location>
</feature>
<dbReference type="InterPro" id="IPR036259">
    <property type="entry name" value="MFS_trans_sf"/>
</dbReference>
<dbReference type="FunFam" id="1.20.1250.20:FF:000286">
    <property type="entry name" value="MFS efflux transporter"/>
    <property type="match status" value="1"/>
</dbReference>
<feature type="transmembrane region" description="Helical" evidence="7">
    <location>
        <begin position="43"/>
        <end position="68"/>
    </location>
</feature>
<organism evidence="9 10">
    <name type="scientific">Dendryphion nanum</name>
    <dbReference type="NCBI Taxonomy" id="256645"/>
    <lineage>
        <taxon>Eukaryota</taxon>
        <taxon>Fungi</taxon>
        <taxon>Dikarya</taxon>
        <taxon>Ascomycota</taxon>
        <taxon>Pezizomycotina</taxon>
        <taxon>Dothideomycetes</taxon>
        <taxon>Pleosporomycetidae</taxon>
        <taxon>Pleosporales</taxon>
        <taxon>Torulaceae</taxon>
        <taxon>Dendryphion</taxon>
    </lineage>
</organism>
<evidence type="ECO:0000259" key="8">
    <source>
        <dbReference type="PROSITE" id="PS50850"/>
    </source>
</evidence>
<keyword evidence="10" id="KW-1185">Reference proteome</keyword>
<dbReference type="GO" id="GO:0016020">
    <property type="term" value="C:membrane"/>
    <property type="evidence" value="ECO:0007669"/>
    <property type="project" value="TreeGrafter"/>
</dbReference>
<feature type="domain" description="Major facilitator superfamily (MFS) profile" evidence="8">
    <location>
        <begin position="46"/>
        <end position="428"/>
    </location>
</feature>
<dbReference type="GO" id="GO:0022857">
    <property type="term" value="F:transmembrane transporter activity"/>
    <property type="evidence" value="ECO:0007669"/>
    <property type="project" value="InterPro"/>
</dbReference>
<gene>
    <name evidence="9" type="ORF">B0J11DRAFT_617541</name>
</gene>
<dbReference type="AlphaFoldDB" id="A0A9P9IED8"/>
<evidence type="ECO:0000256" key="6">
    <source>
        <dbReference type="ARBA" id="ARBA00023136"/>
    </source>
</evidence>
<proteinExistence type="inferred from homology"/>
<evidence type="ECO:0000256" key="4">
    <source>
        <dbReference type="ARBA" id="ARBA00022692"/>
    </source>
</evidence>
<evidence type="ECO:0000313" key="9">
    <source>
        <dbReference type="EMBL" id="KAH7117691.1"/>
    </source>
</evidence>
<feature type="transmembrane region" description="Helical" evidence="7">
    <location>
        <begin position="371"/>
        <end position="393"/>
    </location>
</feature>
<dbReference type="PROSITE" id="PS50850">
    <property type="entry name" value="MFS"/>
    <property type="match status" value="1"/>
</dbReference>
<comment type="caution">
    <text evidence="9">The sequence shown here is derived from an EMBL/GenBank/DDBJ whole genome shotgun (WGS) entry which is preliminary data.</text>
</comment>
<comment type="subcellular location">
    <subcellularLocation>
        <location evidence="1">Endomembrane system</location>
        <topology evidence="1">Multi-pass membrane protein</topology>
    </subcellularLocation>
</comment>
<evidence type="ECO:0000256" key="7">
    <source>
        <dbReference type="SAM" id="Phobius"/>
    </source>
</evidence>
<evidence type="ECO:0000256" key="3">
    <source>
        <dbReference type="ARBA" id="ARBA00022448"/>
    </source>
</evidence>
<dbReference type="OrthoDB" id="413079at2759"/>
<feature type="transmembrane region" description="Helical" evidence="7">
    <location>
        <begin position="283"/>
        <end position="305"/>
    </location>
</feature>